<dbReference type="EnsemblPlants" id="AET5Gv20682100.31">
    <property type="protein sequence ID" value="AET5Gv20682100.31"/>
    <property type="gene ID" value="AET5Gv20682100"/>
</dbReference>
<keyword evidence="2" id="KW-1185">Reference proteome</keyword>
<reference evidence="2" key="1">
    <citation type="journal article" date="2014" name="Science">
        <title>Ancient hybridizations among the ancestral genomes of bread wheat.</title>
        <authorList>
            <consortium name="International Wheat Genome Sequencing Consortium,"/>
            <person name="Marcussen T."/>
            <person name="Sandve S.R."/>
            <person name="Heier L."/>
            <person name="Spannagl M."/>
            <person name="Pfeifer M."/>
            <person name="Jakobsen K.S."/>
            <person name="Wulff B.B."/>
            <person name="Steuernagel B."/>
            <person name="Mayer K.F."/>
            <person name="Olsen O.A."/>
        </authorList>
    </citation>
    <scope>NUCLEOTIDE SEQUENCE [LARGE SCALE GENOMIC DNA]</scope>
    <source>
        <strain evidence="2">cv. AL8/78</strain>
    </source>
</reference>
<sequence>MLDFSVLPSSDASNSCNAEGNETILVKFQFLSRLSVVSETYPRTLFARSCICRQLNGNLTFVQFGSLHLPTYFVLDF</sequence>
<proteinExistence type="predicted"/>
<dbReference type="Proteomes" id="UP000015105">
    <property type="component" value="Chromosome 5D"/>
</dbReference>
<evidence type="ECO:0000313" key="1">
    <source>
        <dbReference type="EnsemblPlants" id="AET5Gv20682100.31"/>
    </source>
</evidence>
<protein>
    <submittedName>
        <fullName evidence="1">Uncharacterized protein</fullName>
    </submittedName>
</protein>
<organism evidence="1 2">
    <name type="scientific">Aegilops tauschii subsp. strangulata</name>
    <name type="common">Goatgrass</name>
    <dbReference type="NCBI Taxonomy" id="200361"/>
    <lineage>
        <taxon>Eukaryota</taxon>
        <taxon>Viridiplantae</taxon>
        <taxon>Streptophyta</taxon>
        <taxon>Embryophyta</taxon>
        <taxon>Tracheophyta</taxon>
        <taxon>Spermatophyta</taxon>
        <taxon>Magnoliopsida</taxon>
        <taxon>Liliopsida</taxon>
        <taxon>Poales</taxon>
        <taxon>Poaceae</taxon>
        <taxon>BOP clade</taxon>
        <taxon>Pooideae</taxon>
        <taxon>Triticodae</taxon>
        <taxon>Triticeae</taxon>
        <taxon>Triticinae</taxon>
        <taxon>Aegilops</taxon>
    </lineage>
</organism>
<reference evidence="1" key="3">
    <citation type="journal article" date="2017" name="Nature">
        <title>Genome sequence of the progenitor of the wheat D genome Aegilops tauschii.</title>
        <authorList>
            <person name="Luo M.C."/>
            <person name="Gu Y.Q."/>
            <person name="Puiu D."/>
            <person name="Wang H."/>
            <person name="Twardziok S.O."/>
            <person name="Deal K.R."/>
            <person name="Huo N."/>
            <person name="Zhu T."/>
            <person name="Wang L."/>
            <person name="Wang Y."/>
            <person name="McGuire P.E."/>
            <person name="Liu S."/>
            <person name="Long H."/>
            <person name="Ramasamy R.K."/>
            <person name="Rodriguez J.C."/>
            <person name="Van S.L."/>
            <person name="Yuan L."/>
            <person name="Wang Z."/>
            <person name="Xia Z."/>
            <person name="Xiao L."/>
            <person name="Anderson O.D."/>
            <person name="Ouyang S."/>
            <person name="Liang Y."/>
            <person name="Zimin A.V."/>
            <person name="Pertea G."/>
            <person name="Qi P."/>
            <person name="Bennetzen J.L."/>
            <person name="Dai X."/>
            <person name="Dawson M.W."/>
            <person name="Muller H.G."/>
            <person name="Kugler K."/>
            <person name="Rivarola-Duarte L."/>
            <person name="Spannagl M."/>
            <person name="Mayer K.F.X."/>
            <person name="Lu F.H."/>
            <person name="Bevan M.W."/>
            <person name="Leroy P."/>
            <person name="Li P."/>
            <person name="You F.M."/>
            <person name="Sun Q."/>
            <person name="Liu Z."/>
            <person name="Lyons E."/>
            <person name="Wicker T."/>
            <person name="Salzberg S.L."/>
            <person name="Devos K.M."/>
            <person name="Dvorak J."/>
        </authorList>
    </citation>
    <scope>NUCLEOTIDE SEQUENCE [LARGE SCALE GENOMIC DNA]</scope>
    <source>
        <strain evidence="1">cv. AL8/78</strain>
    </source>
</reference>
<accession>A0A453L9J2</accession>
<dbReference type="AlphaFoldDB" id="A0A453L9J2"/>
<evidence type="ECO:0000313" key="2">
    <source>
        <dbReference type="Proteomes" id="UP000015105"/>
    </source>
</evidence>
<reference evidence="1" key="5">
    <citation type="journal article" date="2021" name="G3 (Bethesda)">
        <title>Aegilops tauschii genome assembly Aet v5.0 features greater sequence contiguity and improved annotation.</title>
        <authorList>
            <person name="Wang L."/>
            <person name="Zhu T."/>
            <person name="Rodriguez J.C."/>
            <person name="Deal K.R."/>
            <person name="Dubcovsky J."/>
            <person name="McGuire P.E."/>
            <person name="Lux T."/>
            <person name="Spannagl M."/>
            <person name="Mayer K.F.X."/>
            <person name="Baldrich P."/>
            <person name="Meyers B.C."/>
            <person name="Huo N."/>
            <person name="Gu Y.Q."/>
            <person name="Zhou H."/>
            <person name="Devos K.M."/>
            <person name="Bennetzen J.L."/>
            <person name="Unver T."/>
            <person name="Budak H."/>
            <person name="Gulick P.J."/>
            <person name="Galiba G."/>
            <person name="Kalapos B."/>
            <person name="Nelson D.R."/>
            <person name="Li P."/>
            <person name="You F.M."/>
            <person name="Luo M.C."/>
            <person name="Dvorak J."/>
        </authorList>
    </citation>
    <scope>NUCLEOTIDE SEQUENCE [LARGE SCALE GENOMIC DNA]</scope>
    <source>
        <strain evidence="1">cv. AL8/78</strain>
    </source>
</reference>
<name>A0A453L9J2_AEGTS</name>
<reference evidence="1" key="4">
    <citation type="submission" date="2019-03" db="UniProtKB">
        <authorList>
            <consortium name="EnsemblPlants"/>
        </authorList>
    </citation>
    <scope>IDENTIFICATION</scope>
</reference>
<dbReference type="Gramene" id="AET5Gv20682100.31">
    <property type="protein sequence ID" value="AET5Gv20682100.31"/>
    <property type="gene ID" value="AET5Gv20682100"/>
</dbReference>
<reference evidence="2" key="2">
    <citation type="journal article" date="2017" name="Nat. Plants">
        <title>The Aegilops tauschii genome reveals multiple impacts of transposons.</title>
        <authorList>
            <person name="Zhao G."/>
            <person name="Zou C."/>
            <person name="Li K."/>
            <person name="Wang K."/>
            <person name="Li T."/>
            <person name="Gao L."/>
            <person name="Zhang X."/>
            <person name="Wang H."/>
            <person name="Yang Z."/>
            <person name="Liu X."/>
            <person name="Jiang W."/>
            <person name="Mao L."/>
            <person name="Kong X."/>
            <person name="Jiao Y."/>
            <person name="Jia J."/>
        </authorList>
    </citation>
    <scope>NUCLEOTIDE SEQUENCE [LARGE SCALE GENOMIC DNA]</scope>
    <source>
        <strain evidence="2">cv. AL8/78</strain>
    </source>
</reference>